<dbReference type="AlphaFoldDB" id="A0A1U8P6D0"/>
<dbReference type="PaxDb" id="3635-A0A1U8P6D0"/>
<dbReference type="InterPro" id="IPR043128">
    <property type="entry name" value="Rev_trsase/Diguanyl_cyclase"/>
</dbReference>
<dbReference type="Proteomes" id="UP000818029">
    <property type="component" value="Chromosome A08"/>
</dbReference>
<reference evidence="1" key="1">
    <citation type="journal article" date="2020" name="Nat. Genet.">
        <title>Genomic diversifications of five Gossypium allopolyploid species and their impact on cotton improvement.</title>
        <authorList>
            <person name="Chen Z.J."/>
            <person name="Sreedasyam A."/>
            <person name="Ando A."/>
            <person name="Song Q."/>
            <person name="De Santiago L.M."/>
            <person name="Hulse-Kemp A.M."/>
            <person name="Ding M."/>
            <person name="Ye W."/>
            <person name="Kirkbride R.C."/>
            <person name="Jenkins J."/>
            <person name="Plott C."/>
            <person name="Lovell J."/>
            <person name="Lin Y.M."/>
            <person name="Vaughn R."/>
            <person name="Liu B."/>
            <person name="Simpson S."/>
            <person name="Scheffler B.E."/>
            <person name="Wen L."/>
            <person name="Saski C.A."/>
            <person name="Grover C.E."/>
            <person name="Hu G."/>
            <person name="Conover J.L."/>
            <person name="Carlson J.W."/>
            <person name="Shu S."/>
            <person name="Boston L.B."/>
            <person name="Williams M."/>
            <person name="Peterson D.G."/>
            <person name="McGee K."/>
            <person name="Jones D.C."/>
            <person name="Wendel J.F."/>
            <person name="Stelly D.M."/>
            <person name="Grimwood J."/>
            <person name="Schmutz J."/>
        </authorList>
    </citation>
    <scope>NUCLEOTIDE SEQUENCE [LARGE SCALE GENOMIC DNA]</scope>
    <source>
        <strain evidence="1">cv. TM-1</strain>
    </source>
</reference>
<reference evidence="2" key="2">
    <citation type="submission" date="2025-08" db="UniProtKB">
        <authorList>
            <consortium name="RefSeq"/>
        </authorList>
    </citation>
    <scope>IDENTIFICATION</scope>
</reference>
<proteinExistence type="predicted"/>
<dbReference type="SUPFAM" id="SSF56672">
    <property type="entry name" value="DNA/RNA polymerases"/>
    <property type="match status" value="1"/>
</dbReference>
<evidence type="ECO:0000313" key="1">
    <source>
        <dbReference type="Proteomes" id="UP000818029"/>
    </source>
</evidence>
<organism evidence="1 2">
    <name type="scientific">Gossypium hirsutum</name>
    <name type="common">Upland cotton</name>
    <name type="synonym">Gossypium mexicanum</name>
    <dbReference type="NCBI Taxonomy" id="3635"/>
    <lineage>
        <taxon>Eukaryota</taxon>
        <taxon>Viridiplantae</taxon>
        <taxon>Streptophyta</taxon>
        <taxon>Embryophyta</taxon>
        <taxon>Tracheophyta</taxon>
        <taxon>Spermatophyta</taxon>
        <taxon>Magnoliopsida</taxon>
        <taxon>eudicotyledons</taxon>
        <taxon>Gunneridae</taxon>
        <taxon>Pentapetalae</taxon>
        <taxon>rosids</taxon>
        <taxon>malvids</taxon>
        <taxon>Malvales</taxon>
        <taxon>Malvaceae</taxon>
        <taxon>Malvoideae</taxon>
        <taxon>Gossypium</taxon>
    </lineage>
</organism>
<evidence type="ECO:0000313" key="2">
    <source>
        <dbReference type="RefSeq" id="XP_016746787.1"/>
    </source>
</evidence>
<dbReference type="InterPro" id="IPR043502">
    <property type="entry name" value="DNA/RNA_pol_sf"/>
</dbReference>
<accession>A0A1U8P6D0</accession>
<dbReference type="RefSeq" id="XP_016746787.1">
    <property type="nucleotide sequence ID" value="XM_016891298.1"/>
</dbReference>
<dbReference type="Gene3D" id="3.30.70.270">
    <property type="match status" value="1"/>
</dbReference>
<name>A0A1U8P6D0_GOSHI</name>
<keyword evidence="1" id="KW-1185">Reference proteome</keyword>
<dbReference type="GeneID" id="107955478"/>
<protein>
    <submittedName>
        <fullName evidence="2">Uncharacterized protein</fullName>
    </submittedName>
</protein>
<gene>
    <name evidence="2" type="primary">LOC107955478</name>
</gene>
<sequence>MCKHFEEGLNEEIKLLIGILEIQEFTTLADQDKKAEELNKKRKCGSFDHFLRDYPERANKEVELAPQLNAPISRGRHLRHPRIASGSRTVAKDATTKSEARAPSRTYALQAREEASSLDVIMDGEILRIDLSELDTPPVVITSVMAQRYMRKGYEAYLVFVLNSEESELKLELVTIVYKYLDVFIEELPGLPPDETKHVEHLRTVLQVLRDKQFYAKFSKSEFWLREVRFLGHIVSVMASELI</sequence>
<dbReference type="KEGG" id="ghi:107955478"/>